<comment type="caution">
    <text evidence="1">The sequence shown here is derived from an EMBL/GenBank/DDBJ whole genome shotgun (WGS) entry which is preliminary data.</text>
</comment>
<evidence type="ECO:0000313" key="1">
    <source>
        <dbReference type="EMBL" id="MCC5603245.1"/>
    </source>
</evidence>
<gene>
    <name evidence="1" type="ORF">LC586_29645</name>
</gene>
<dbReference type="EMBL" id="JAIVFQ010000071">
    <property type="protein sequence ID" value="MCC5603245.1"/>
    <property type="molecule type" value="Genomic_DNA"/>
</dbReference>
<evidence type="ECO:0000313" key="2">
    <source>
        <dbReference type="Proteomes" id="UP001199525"/>
    </source>
</evidence>
<name>A0ABS8IG65_9NOSO</name>
<keyword evidence="2" id="KW-1185">Reference proteome</keyword>
<sequence>MATESNAIRQAIASIKADFNRNQRDYRDRGITTQTEVQEAEAFAELAREEINQYQQMGNTGAIAIRP</sequence>
<protein>
    <submittedName>
        <fullName evidence="1">Uncharacterized protein</fullName>
    </submittedName>
</protein>
<dbReference type="Proteomes" id="UP001199525">
    <property type="component" value="Unassembled WGS sequence"/>
</dbReference>
<reference evidence="1 2" key="1">
    <citation type="journal article" date="2021" name="Microorganisms">
        <title>Genome Evolution of Filamentous Cyanobacterium Nostoc Species: From Facultative Symbiosis to Free Living.</title>
        <authorList>
            <person name="Huo D."/>
            <person name="Li H."/>
            <person name="Cai F."/>
            <person name="Guo X."/>
            <person name="Qiao Z."/>
            <person name="Wang W."/>
            <person name="Yu G."/>
            <person name="Li R."/>
        </authorList>
    </citation>
    <scope>NUCLEOTIDE SEQUENCE [LARGE SCALE GENOMIC DNA]</scope>
    <source>
        <strain evidence="1 2">CHAB 5714</strain>
    </source>
</reference>
<accession>A0ABS8IG65</accession>
<proteinExistence type="predicted"/>
<organism evidence="1 2">
    <name type="scientific">Nostoc favosum CHAB5714</name>
    <dbReference type="NCBI Taxonomy" id="2780399"/>
    <lineage>
        <taxon>Bacteria</taxon>
        <taxon>Bacillati</taxon>
        <taxon>Cyanobacteriota</taxon>
        <taxon>Cyanophyceae</taxon>
        <taxon>Nostocales</taxon>
        <taxon>Nostocaceae</taxon>
        <taxon>Nostoc</taxon>
        <taxon>Nostoc favosum</taxon>
    </lineage>
</organism>
<dbReference type="RefSeq" id="WP_229488792.1">
    <property type="nucleotide sequence ID" value="NZ_JAIVFQ010000071.1"/>
</dbReference>